<feature type="transmembrane region" description="Helical" evidence="6">
    <location>
        <begin position="100"/>
        <end position="121"/>
    </location>
</feature>
<feature type="transmembrane region" description="Helical" evidence="6">
    <location>
        <begin position="173"/>
        <end position="195"/>
    </location>
</feature>
<organism evidence="8 9">
    <name type="scientific">Undibacterium seohonense</name>
    <dbReference type="NCBI Taxonomy" id="1344950"/>
    <lineage>
        <taxon>Bacteria</taxon>
        <taxon>Pseudomonadati</taxon>
        <taxon>Pseudomonadota</taxon>
        <taxon>Betaproteobacteria</taxon>
        <taxon>Burkholderiales</taxon>
        <taxon>Oxalobacteraceae</taxon>
        <taxon>Undibacterium</taxon>
    </lineage>
</organism>
<evidence type="ECO:0000256" key="5">
    <source>
        <dbReference type="ARBA" id="ARBA00023136"/>
    </source>
</evidence>
<gene>
    <name evidence="8" type="ORF">H8K52_17335</name>
</gene>
<dbReference type="PANTHER" id="PTHR12778:SF10">
    <property type="entry name" value="MAJOR FACILITATOR SUPERFAMILY DOMAIN-CONTAINING PROTEIN 3"/>
    <property type="match status" value="1"/>
</dbReference>
<dbReference type="EMBL" id="JACOFW010000025">
    <property type="protein sequence ID" value="MBC3809106.1"/>
    <property type="molecule type" value="Genomic_DNA"/>
</dbReference>
<dbReference type="PANTHER" id="PTHR12778">
    <property type="entry name" value="SOLUTE CARRIER FAMILY 33 ACETYL-COA TRANSPORTER -RELATED"/>
    <property type="match status" value="1"/>
</dbReference>
<feature type="transmembrane region" description="Helical" evidence="6">
    <location>
        <begin position="12"/>
        <end position="33"/>
    </location>
</feature>
<feature type="transmembrane region" description="Helical" evidence="6">
    <location>
        <begin position="304"/>
        <end position="324"/>
    </location>
</feature>
<evidence type="ECO:0000313" key="8">
    <source>
        <dbReference type="EMBL" id="MBC3809106.1"/>
    </source>
</evidence>
<dbReference type="Pfam" id="PF07690">
    <property type="entry name" value="MFS_1"/>
    <property type="match status" value="1"/>
</dbReference>
<keyword evidence="4 6" id="KW-1133">Transmembrane helix</keyword>
<feature type="transmembrane region" description="Helical" evidence="6">
    <location>
        <begin position="45"/>
        <end position="62"/>
    </location>
</feature>
<evidence type="ECO:0000256" key="1">
    <source>
        <dbReference type="ARBA" id="ARBA00004141"/>
    </source>
</evidence>
<feature type="transmembrane region" description="Helical" evidence="6">
    <location>
        <begin position="397"/>
        <end position="416"/>
    </location>
</feature>
<comment type="subcellular location">
    <subcellularLocation>
        <location evidence="1">Membrane</location>
        <topology evidence="1">Multi-pass membrane protein</topology>
    </subcellularLocation>
</comment>
<evidence type="ECO:0000256" key="2">
    <source>
        <dbReference type="ARBA" id="ARBA00022448"/>
    </source>
</evidence>
<evidence type="ECO:0000256" key="6">
    <source>
        <dbReference type="SAM" id="Phobius"/>
    </source>
</evidence>
<accession>A0ABR6X8C6</accession>
<proteinExistence type="predicted"/>
<reference evidence="8 9" key="1">
    <citation type="submission" date="2020-08" db="EMBL/GenBank/DDBJ databases">
        <title>Novel species isolated from subtropical streams in China.</title>
        <authorList>
            <person name="Lu H."/>
        </authorList>
    </citation>
    <scope>NUCLEOTIDE SEQUENCE [LARGE SCALE GENOMIC DNA]</scope>
    <source>
        <strain evidence="8 9">KACC 16656</strain>
    </source>
</reference>
<keyword evidence="9" id="KW-1185">Reference proteome</keyword>
<feature type="transmembrane region" description="Helical" evidence="6">
    <location>
        <begin position="230"/>
        <end position="255"/>
    </location>
</feature>
<evidence type="ECO:0000259" key="7">
    <source>
        <dbReference type="PROSITE" id="PS50850"/>
    </source>
</evidence>
<evidence type="ECO:0000313" key="9">
    <source>
        <dbReference type="Proteomes" id="UP000648257"/>
    </source>
</evidence>
<dbReference type="PROSITE" id="PS50850">
    <property type="entry name" value="MFS"/>
    <property type="match status" value="1"/>
</dbReference>
<dbReference type="InterPro" id="IPR036259">
    <property type="entry name" value="MFS_trans_sf"/>
</dbReference>
<dbReference type="InterPro" id="IPR004752">
    <property type="entry name" value="AmpG_permease/AT-1"/>
</dbReference>
<feature type="transmembrane region" description="Helical" evidence="6">
    <location>
        <begin position="142"/>
        <end position="161"/>
    </location>
</feature>
<keyword evidence="2" id="KW-0813">Transport</keyword>
<evidence type="ECO:0000256" key="4">
    <source>
        <dbReference type="ARBA" id="ARBA00022989"/>
    </source>
</evidence>
<comment type="caution">
    <text evidence="8">The sequence shown here is derived from an EMBL/GenBank/DDBJ whole genome shotgun (WGS) entry which is preliminary data.</text>
</comment>
<feature type="transmembrane region" description="Helical" evidence="6">
    <location>
        <begin position="74"/>
        <end position="94"/>
    </location>
</feature>
<sequence>MNDSKARHPLTWVPTLYFAEGLPLWVVLIVAGVMLKSMGISNEQIGHWTGTLVLAWAFKPLWSPLLETSSNKRFFVVLFQIVGGVALGLIALTLQVPNTIAVTVALLGVVAIASATHDIAADGLYIASLSTKQQTAFAGWQGAFYNASKFVISGGLVVLAGDLQTKMKLPPEQAWSIIFAIMSVGLILIALYHLWALPANPKTNSAPTSIKEGFATLLEVIVDFFKKPGVWLSILFILLFRAGEAQVSTIAPLFLLDSRAAGGLGLTTAQVGWAYGAAGTIAFIVGSIIGGYFAGWLGLRRGMVFLIIGMNLPNLAFYFLSSTMPSDLTIITGAIFIENFGFGFGFVGLILYMMQVLSVGKYQTAHYAFGTGFMALGLVLFRTFSGDIQAALGYKNFFLWVIISAIPVLILSLWIVPKQKEESTTTTTTASDL</sequence>
<dbReference type="InterPro" id="IPR020846">
    <property type="entry name" value="MFS_dom"/>
</dbReference>
<feature type="transmembrane region" description="Helical" evidence="6">
    <location>
        <begin position="365"/>
        <end position="385"/>
    </location>
</feature>
<feature type="domain" description="Major facilitator superfamily (MFS) profile" evidence="7">
    <location>
        <begin position="9"/>
        <end position="420"/>
    </location>
</feature>
<keyword evidence="3 6" id="KW-0812">Transmembrane</keyword>
<feature type="transmembrane region" description="Helical" evidence="6">
    <location>
        <begin position="275"/>
        <end position="297"/>
    </location>
</feature>
<dbReference type="Proteomes" id="UP000648257">
    <property type="component" value="Unassembled WGS sequence"/>
</dbReference>
<evidence type="ECO:0000256" key="3">
    <source>
        <dbReference type="ARBA" id="ARBA00022692"/>
    </source>
</evidence>
<dbReference type="Gene3D" id="1.20.1250.20">
    <property type="entry name" value="MFS general substrate transporter like domains"/>
    <property type="match status" value="2"/>
</dbReference>
<dbReference type="InterPro" id="IPR011701">
    <property type="entry name" value="MFS"/>
</dbReference>
<keyword evidence="5 6" id="KW-0472">Membrane</keyword>
<dbReference type="SUPFAM" id="SSF103473">
    <property type="entry name" value="MFS general substrate transporter"/>
    <property type="match status" value="1"/>
</dbReference>
<feature type="transmembrane region" description="Helical" evidence="6">
    <location>
        <begin position="330"/>
        <end position="353"/>
    </location>
</feature>
<name>A0ABR6X8C6_9BURK</name>
<dbReference type="RefSeq" id="WP_186924169.1">
    <property type="nucleotide sequence ID" value="NZ_JACOFW010000025.1"/>
</dbReference>
<protein>
    <submittedName>
        <fullName evidence="8">MFS transporter</fullName>
    </submittedName>
</protein>